<reference evidence="1 2" key="1">
    <citation type="submission" date="2018-01" db="EMBL/GenBank/DDBJ databases">
        <title>Complete genome sequence of Flavivirga eckloniae ECD14 isolated from seaweed Ecklonia cava.</title>
        <authorList>
            <person name="Lee J.H."/>
            <person name="Baik K.S."/>
            <person name="Seong C.N."/>
        </authorList>
    </citation>
    <scope>NUCLEOTIDE SEQUENCE [LARGE SCALE GENOMIC DNA]</scope>
    <source>
        <strain evidence="1 2">ECD14</strain>
    </source>
</reference>
<dbReference type="RefSeq" id="WP_102758309.1">
    <property type="nucleotide sequence ID" value="NZ_CP025791.1"/>
</dbReference>
<protein>
    <submittedName>
        <fullName evidence="1">Uncharacterized protein</fullName>
    </submittedName>
</protein>
<keyword evidence="2" id="KW-1185">Reference proteome</keyword>
<accession>A0A2K9PYP2</accession>
<dbReference type="KEGG" id="fek:C1H87_17070"/>
<proteinExistence type="predicted"/>
<name>A0A2K9PYP2_9FLAO</name>
<dbReference type="AlphaFoldDB" id="A0A2K9PYP2"/>
<sequence>MKHPSKYHHDNDINHMIKVIKAYPLAKFISVKDNQPLIPHLPLIYTTVLYDVKMFEITIDSWEGKFKHSLNKNTHNIEYASAELLQTNQ</sequence>
<dbReference type="OrthoDB" id="9794948at2"/>
<gene>
    <name evidence="1" type="ORF">C1H87_17070</name>
</gene>
<evidence type="ECO:0000313" key="1">
    <source>
        <dbReference type="EMBL" id="AUP81667.1"/>
    </source>
</evidence>
<dbReference type="Proteomes" id="UP000235826">
    <property type="component" value="Chromosome"/>
</dbReference>
<dbReference type="EMBL" id="CP025791">
    <property type="protein sequence ID" value="AUP81667.1"/>
    <property type="molecule type" value="Genomic_DNA"/>
</dbReference>
<organism evidence="1 2">
    <name type="scientific">Flavivirga eckloniae</name>
    <dbReference type="NCBI Taxonomy" id="1803846"/>
    <lineage>
        <taxon>Bacteria</taxon>
        <taxon>Pseudomonadati</taxon>
        <taxon>Bacteroidota</taxon>
        <taxon>Flavobacteriia</taxon>
        <taxon>Flavobacteriales</taxon>
        <taxon>Flavobacteriaceae</taxon>
        <taxon>Flavivirga</taxon>
    </lineage>
</organism>
<evidence type="ECO:0000313" key="2">
    <source>
        <dbReference type="Proteomes" id="UP000235826"/>
    </source>
</evidence>